<reference evidence="2 3" key="1">
    <citation type="submission" date="2016-02" db="EMBL/GenBank/DDBJ databases">
        <title>Draft Genome for Tepidibacillus decaturensis nov. sp. Strain Z9, an Anaerobic, Moderately Thermophilic and Heterotrophic Bacterium from Deep Subsurface of the Illinois Basin, USA.</title>
        <authorList>
            <person name="Dong Y."/>
            <person name="Chang J.Y."/>
            <person name="Sanford R."/>
            <person name="Fouke B.W."/>
        </authorList>
    </citation>
    <scope>NUCLEOTIDE SEQUENCE [LARGE SCALE GENOMIC DNA]</scope>
    <source>
        <strain evidence="2 3">Z9</strain>
    </source>
</reference>
<dbReference type="SUPFAM" id="SSF88946">
    <property type="entry name" value="Sigma2 domain of RNA polymerase sigma factors"/>
    <property type="match status" value="1"/>
</dbReference>
<dbReference type="Pfam" id="PF04542">
    <property type="entry name" value="Sigma70_r2"/>
    <property type="match status" value="1"/>
</dbReference>
<dbReference type="GO" id="GO:0006352">
    <property type="term" value="P:DNA-templated transcription initiation"/>
    <property type="evidence" value="ECO:0007669"/>
    <property type="project" value="InterPro"/>
</dbReference>
<organism evidence="2 3">
    <name type="scientific">Tepidibacillus decaturensis</name>
    <dbReference type="NCBI Taxonomy" id="1413211"/>
    <lineage>
        <taxon>Bacteria</taxon>
        <taxon>Bacillati</taxon>
        <taxon>Bacillota</taxon>
        <taxon>Bacilli</taxon>
        <taxon>Bacillales</taxon>
        <taxon>Bacillaceae</taxon>
        <taxon>Tepidibacillus</taxon>
    </lineage>
</organism>
<dbReference type="InterPro" id="IPR007627">
    <property type="entry name" value="RNA_pol_sigma70_r2"/>
</dbReference>
<evidence type="ECO:0000313" key="3">
    <source>
        <dbReference type="Proteomes" id="UP000070352"/>
    </source>
</evidence>
<dbReference type="EMBL" id="LSKU01000001">
    <property type="protein sequence ID" value="KXG42626.1"/>
    <property type="molecule type" value="Genomic_DNA"/>
</dbReference>
<dbReference type="Gene3D" id="1.10.1740.10">
    <property type="match status" value="1"/>
</dbReference>
<sequence length="69" mass="8384">MLKSVMAKIQKKDEESKRILFEMFHEQVYRKAYFITKDHYLAQDILQETFLKAFNHMDQIMKVSVHGYL</sequence>
<gene>
    <name evidence="2" type="ORF">U473_00125</name>
</gene>
<keyword evidence="3" id="KW-1185">Reference proteome</keyword>
<feature type="domain" description="RNA polymerase sigma-70 region 2" evidence="1">
    <location>
        <begin position="20"/>
        <end position="60"/>
    </location>
</feature>
<protein>
    <recommendedName>
        <fullName evidence="1">RNA polymerase sigma-70 region 2 domain-containing protein</fullName>
    </recommendedName>
</protein>
<comment type="caution">
    <text evidence="2">The sequence shown here is derived from an EMBL/GenBank/DDBJ whole genome shotgun (WGS) entry which is preliminary data.</text>
</comment>
<dbReference type="InterPro" id="IPR013325">
    <property type="entry name" value="RNA_pol_sigma_r2"/>
</dbReference>
<evidence type="ECO:0000259" key="1">
    <source>
        <dbReference type="Pfam" id="PF04542"/>
    </source>
</evidence>
<dbReference type="GO" id="GO:0003700">
    <property type="term" value="F:DNA-binding transcription factor activity"/>
    <property type="evidence" value="ECO:0007669"/>
    <property type="project" value="InterPro"/>
</dbReference>
<dbReference type="Proteomes" id="UP000070352">
    <property type="component" value="Unassembled WGS sequence"/>
</dbReference>
<dbReference type="AlphaFoldDB" id="A0A135L0V2"/>
<dbReference type="STRING" id="1413211.U473_00125"/>
<dbReference type="OrthoDB" id="9795666at2"/>
<accession>A0A135L0V2</accession>
<dbReference type="RefSeq" id="WP_082732275.1">
    <property type="nucleotide sequence ID" value="NZ_LSKU01000001.1"/>
</dbReference>
<name>A0A135L0V2_9BACI</name>
<evidence type="ECO:0000313" key="2">
    <source>
        <dbReference type="EMBL" id="KXG42626.1"/>
    </source>
</evidence>
<proteinExistence type="predicted"/>